<dbReference type="Gene3D" id="3.40.50.300">
    <property type="entry name" value="P-loop containing nucleotide triphosphate hydrolases"/>
    <property type="match status" value="1"/>
</dbReference>
<dbReference type="AlphaFoldDB" id="T0Y634"/>
<dbReference type="EC" id="2.7.4.-" evidence="2"/>
<dbReference type="SUPFAM" id="SSF52540">
    <property type="entry name" value="P-loop containing nucleoside triphosphate hydrolases"/>
    <property type="match status" value="1"/>
</dbReference>
<dbReference type="Pfam" id="PF02223">
    <property type="entry name" value="Thymidylate_kin"/>
    <property type="match status" value="1"/>
</dbReference>
<gene>
    <name evidence="2" type="ORF">B2A_14880</name>
</gene>
<keyword evidence="2" id="KW-0418">Kinase</keyword>
<accession>T0Y634</accession>
<protein>
    <submittedName>
        <fullName evidence="2">Thymidylate kinase-like protein</fullName>
        <ecNumber evidence="2">2.7.4.-</ecNumber>
    </submittedName>
</protein>
<reference evidence="2" key="1">
    <citation type="submission" date="2013-08" db="EMBL/GenBank/DDBJ databases">
        <authorList>
            <person name="Mendez C."/>
            <person name="Richter M."/>
            <person name="Ferrer M."/>
            <person name="Sanchez J."/>
        </authorList>
    </citation>
    <scope>NUCLEOTIDE SEQUENCE</scope>
</reference>
<keyword evidence="2" id="KW-0808">Transferase</keyword>
<evidence type="ECO:0000259" key="1">
    <source>
        <dbReference type="Pfam" id="PF02223"/>
    </source>
</evidence>
<reference evidence="2" key="2">
    <citation type="journal article" date="2014" name="ISME J.">
        <title>Microbial stratification in low pH oxic and suboxic macroscopic growths along an acid mine drainage.</title>
        <authorList>
            <person name="Mendez-Garcia C."/>
            <person name="Mesa V."/>
            <person name="Sprenger R.R."/>
            <person name="Richter M."/>
            <person name="Diez M.S."/>
            <person name="Solano J."/>
            <person name="Bargiela R."/>
            <person name="Golyshina O.V."/>
            <person name="Manteca A."/>
            <person name="Ramos J.L."/>
            <person name="Gallego J.R."/>
            <person name="Llorente I."/>
            <person name="Martins Dos Santos V.A."/>
            <person name="Jensen O.N."/>
            <person name="Pelaez A.I."/>
            <person name="Sanchez J."/>
            <person name="Ferrer M."/>
        </authorList>
    </citation>
    <scope>NUCLEOTIDE SEQUENCE</scope>
</reference>
<evidence type="ECO:0000313" key="2">
    <source>
        <dbReference type="EMBL" id="EQD28568.1"/>
    </source>
</evidence>
<proteinExistence type="predicted"/>
<dbReference type="EMBL" id="AUZZ01010825">
    <property type="protein sequence ID" value="EQD28568.1"/>
    <property type="molecule type" value="Genomic_DNA"/>
</dbReference>
<dbReference type="InterPro" id="IPR027417">
    <property type="entry name" value="P-loop_NTPase"/>
</dbReference>
<comment type="caution">
    <text evidence="2">The sequence shown here is derived from an EMBL/GenBank/DDBJ whole genome shotgun (WGS) entry which is preliminary data.</text>
</comment>
<organism evidence="2">
    <name type="scientific">mine drainage metagenome</name>
    <dbReference type="NCBI Taxonomy" id="410659"/>
    <lineage>
        <taxon>unclassified sequences</taxon>
        <taxon>metagenomes</taxon>
        <taxon>ecological metagenomes</taxon>
    </lineage>
</organism>
<dbReference type="GO" id="GO:0016301">
    <property type="term" value="F:kinase activity"/>
    <property type="evidence" value="ECO:0007669"/>
    <property type="project" value="UniProtKB-KW"/>
</dbReference>
<sequence>MRRWIDALAEHVHPDVTPACTLLLDLPVAVGLARARARRAESDRFERETQAFFERVRAGYLALARAAPQRIQVIDAAAPLEAVQRQIGAALERCVAAAGGLP</sequence>
<feature type="domain" description="Thymidylate kinase-like" evidence="1">
    <location>
        <begin position="8"/>
        <end position="87"/>
    </location>
</feature>
<name>T0Y634_9ZZZZ</name>
<dbReference type="InterPro" id="IPR039430">
    <property type="entry name" value="Thymidylate_kin-like_dom"/>
</dbReference>